<protein>
    <submittedName>
        <fullName evidence="1">Type III secretion system YseE family protein</fullName>
    </submittedName>
</protein>
<dbReference type="Pfam" id="PF08988">
    <property type="entry name" value="T3SS_needle_E"/>
    <property type="match status" value="1"/>
</dbReference>
<dbReference type="AlphaFoldDB" id="A0ABD5C8I9"/>
<dbReference type="EMBL" id="JAVIZN010000001">
    <property type="protein sequence ID" value="MDR6201328.1"/>
    <property type="molecule type" value="Genomic_DNA"/>
</dbReference>
<evidence type="ECO:0000313" key="1">
    <source>
        <dbReference type="EMBL" id="MDR6201328.1"/>
    </source>
</evidence>
<dbReference type="InterPro" id="IPR012671">
    <property type="entry name" value="T3SS_PscE/YscE"/>
</dbReference>
<proteinExistence type="predicted"/>
<organism evidence="1 2">
    <name type="scientific">Paraburkholderia graminis</name>
    <dbReference type="NCBI Taxonomy" id="60548"/>
    <lineage>
        <taxon>Bacteria</taxon>
        <taxon>Pseudomonadati</taxon>
        <taxon>Pseudomonadota</taxon>
        <taxon>Betaproteobacteria</taxon>
        <taxon>Burkholderiales</taxon>
        <taxon>Burkholderiaceae</taxon>
        <taxon>Paraburkholderia</taxon>
    </lineage>
</organism>
<dbReference type="RefSeq" id="WP_310029484.1">
    <property type="nucleotide sequence ID" value="NZ_JAVIZN010000001.1"/>
</dbReference>
<sequence>MYLTEIENRLSNDPNGGSREFLLGRLAEIRAEFAAQLALPLEPAAFRQALARVDGCDAAISVINTLARRFSKS</sequence>
<name>A0ABD5C8I9_9BURK</name>
<dbReference type="Proteomes" id="UP001245184">
    <property type="component" value="Unassembled WGS sequence"/>
</dbReference>
<gene>
    <name evidence="1" type="ORF">QF025_000048</name>
</gene>
<evidence type="ECO:0000313" key="2">
    <source>
        <dbReference type="Proteomes" id="UP001245184"/>
    </source>
</evidence>
<comment type="caution">
    <text evidence="1">The sequence shown here is derived from an EMBL/GenBank/DDBJ whole genome shotgun (WGS) entry which is preliminary data.</text>
</comment>
<accession>A0ABD5C8I9</accession>
<dbReference type="Gene3D" id="1.20.5.420">
    <property type="entry name" value="Immunoglobulin FC, subunit C"/>
    <property type="match status" value="1"/>
</dbReference>
<reference evidence="1 2" key="1">
    <citation type="submission" date="2023-08" db="EMBL/GenBank/DDBJ databases">
        <title>Genome sequencing of plant associated microbes to promote plant fitness in Sorghum bicolor and Oryza sativa.</title>
        <authorList>
            <person name="Coleman-Derr D."/>
        </authorList>
    </citation>
    <scope>NUCLEOTIDE SEQUENCE [LARGE SCALE GENOMIC DNA]</scope>
    <source>
        <strain evidence="1 2">SLBN-33</strain>
    </source>
</reference>